<proteinExistence type="predicted"/>
<organism evidence="1 2">
    <name type="scientific">Treponema vincentii</name>
    <dbReference type="NCBI Taxonomy" id="69710"/>
    <lineage>
        <taxon>Bacteria</taxon>
        <taxon>Pseudomonadati</taxon>
        <taxon>Spirochaetota</taxon>
        <taxon>Spirochaetia</taxon>
        <taxon>Spirochaetales</taxon>
        <taxon>Treponemataceae</taxon>
        <taxon>Treponema</taxon>
    </lineage>
</organism>
<reference evidence="1 2" key="1">
    <citation type="submission" date="2020-01" db="EMBL/GenBank/DDBJ databases">
        <title>Complete genome sequence of a human oral phylogroup 1 Treponema sp. strain ATCC 700766, originally isolated from periodontitis dental plaque.</title>
        <authorList>
            <person name="Chan Y."/>
            <person name="Huo Y.-B."/>
            <person name="Yu X.-L."/>
            <person name="Zeng H."/>
            <person name="Leung W.-K."/>
            <person name="Watt R.M."/>
        </authorList>
    </citation>
    <scope>NUCLEOTIDE SEQUENCE [LARGE SCALE GENOMIC DNA]</scope>
    <source>
        <strain evidence="1 2">OMZ 804</strain>
    </source>
</reference>
<dbReference type="RefSeq" id="WP_162662825.1">
    <property type="nucleotide sequence ID" value="NZ_CP048020.1"/>
</dbReference>
<name>A0A6P1XYY6_9SPIR</name>
<protein>
    <submittedName>
        <fullName evidence="1">Uncharacterized protein</fullName>
    </submittedName>
</protein>
<dbReference type="Proteomes" id="UP000464374">
    <property type="component" value="Chromosome"/>
</dbReference>
<accession>A0A6P1XYY6</accession>
<sequence length="427" mass="50911">MITVFEQELEKGTGVPYLLLKKGCIQPSEQIEEILYANIIENKAYDPQCEGSRTEYLYDLLELYPHREKIDERVIAYFNTMDDRDWGELQVFGFVRKLAESRRFDKTELYKKFEQYAEEDMYNGMIGLSDLLLLDKYEAVVYLARYFSTHITEDNKKEFINSTFYDIYAEDIGYTEEELTEKLRNEHDAAIDRYLAIAHIKRKTRRKKPKQYTADTAIALLKRKPFPTRLERISLWRWVRRRASEADIQKLSNIFLEAELPLKKRLIRLFEERQIKIPAQVLFDSFEATENKSFRQDIIEALVPFNDPAVYDFLKDRYDDNTRNAFIKVCLKYYSENKKTKLFNLLELCTIFDIHEIQYTALESKALAEDPVFNDILRILYRNMKCSLCRNRIVEKMIERHCIDDNLYEEIQCDVDPDTRALARMGR</sequence>
<dbReference type="KEGG" id="trz:GWP43_03830"/>
<dbReference type="AlphaFoldDB" id="A0A6P1XYY6"/>
<gene>
    <name evidence="1" type="ORF">GWP43_03830</name>
</gene>
<evidence type="ECO:0000313" key="1">
    <source>
        <dbReference type="EMBL" id="QHX42718.1"/>
    </source>
</evidence>
<evidence type="ECO:0000313" key="2">
    <source>
        <dbReference type="Proteomes" id="UP000464374"/>
    </source>
</evidence>
<dbReference type="EMBL" id="CP048020">
    <property type="protein sequence ID" value="QHX42718.1"/>
    <property type="molecule type" value="Genomic_DNA"/>
</dbReference>